<evidence type="ECO:0000313" key="3">
    <source>
        <dbReference type="Proteomes" id="UP001529340"/>
    </source>
</evidence>
<organism evidence="2 3">
    <name type="scientific">Amedibacillus dolichus</name>
    <dbReference type="NCBI Taxonomy" id="31971"/>
    <lineage>
        <taxon>Bacteria</taxon>
        <taxon>Bacillati</taxon>
        <taxon>Bacillota</taxon>
        <taxon>Erysipelotrichia</taxon>
        <taxon>Erysipelotrichales</taxon>
        <taxon>Erysipelotrichaceae</taxon>
        <taxon>Amedibacillus</taxon>
    </lineage>
</organism>
<keyword evidence="1" id="KW-0812">Transmembrane</keyword>
<feature type="transmembrane region" description="Helical" evidence="1">
    <location>
        <begin position="463"/>
        <end position="481"/>
    </location>
</feature>
<accession>A0ABT7U9P2</accession>
<keyword evidence="1" id="KW-0472">Membrane</keyword>
<name>A0ABT7U9P2_9FIRM</name>
<feature type="transmembrane region" description="Helical" evidence="1">
    <location>
        <begin position="127"/>
        <end position="149"/>
    </location>
</feature>
<feature type="transmembrane region" description="Helical" evidence="1">
    <location>
        <begin position="487"/>
        <end position="508"/>
    </location>
</feature>
<gene>
    <name evidence="2" type="ORF">QUV96_01575</name>
</gene>
<dbReference type="RefSeq" id="WP_289606793.1">
    <property type="nucleotide sequence ID" value="NZ_JAUDCG010000004.1"/>
</dbReference>
<dbReference type="EMBL" id="JAUDCG010000004">
    <property type="protein sequence ID" value="MDM8156324.1"/>
    <property type="molecule type" value="Genomic_DNA"/>
</dbReference>
<feature type="transmembrane region" description="Helical" evidence="1">
    <location>
        <begin position="47"/>
        <end position="67"/>
    </location>
</feature>
<evidence type="ECO:0008006" key="4">
    <source>
        <dbReference type="Google" id="ProtNLM"/>
    </source>
</evidence>
<dbReference type="Proteomes" id="UP001529340">
    <property type="component" value="Unassembled WGS sequence"/>
</dbReference>
<comment type="caution">
    <text evidence="2">The sequence shown here is derived from an EMBL/GenBank/DDBJ whole genome shotgun (WGS) entry which is preliminary data.</text>
</comment>
<keyword evidence="3" id="KW-1185">Reference proteome</keyword>
<feature type="transmembrane region" description="Helical" evidence="1">
    <location>
        <begin position="192"/>
        <end position="211"/>
    </location>
</feature>
<feature type="transmembrane region" description="Helical" evidence="1">
    <location>
        <begin position="155"/>
        <end position="180"/>
    </location>
</feature>
<evidence type="ECO:0000256" key="1">
    <source>
        <dbReference type="SAM" id="Phobius"/>
    </source>
</evidence>
<proteinExistence type="predicted"/>
<feature type="transmembrane region" description="Helical" evidence="1">
    <location>
        <begin position="423"/>
        <end position="451"/>
    </location>
</feature>
<feature type="transmembrane region" description="Helical" evidence="1">
    <location>
        <begin position="87"/>
        <end position="106"/>
    </location>
</feature>
<feature type="transmembrane region" description="Helical" evidence="1">
    <location>
        <begin position="399"/>
        <end position="417"/>
    </location>
</feature>
<sequence>MFKTFRISFRLRIAYRVNSILYSLKQLPLLKRWLPGALYASRALKGFALVIALLWEVLTVFLNNGLYLGVCMLLPMQMLLLPVDAFAHIYFFLTIAGALCNCRVFDPTKDKYYAIILMRMDAKNYTIAQHIYTVLRVLVGTESFLLVGVWFLQLPLWLCLLPFGVVAAKTLSVAWSLFRFEKSGFVRNENSPVRVVWGTIALCFLFAYGALPLRVFLPSVLVAGSALLSVVLSLFAFGYLLSYRSYRPLAQQLLGQKTAALRVNIDAIKDENFKKNISEDQSITSQKRGYAYFNELFIKRHQRLLWRYAKRIALIALALFLVGGIALYQFPQAHGEVRQLLMTYLPYCIFLVYSFHSGKSVVQAMFRNCDHSMLTYSFYRRKEVILSLFRLRLFDVIRINLLPALVLGIGYASLLFICDPSNLWTCLMVIVCVVGSSILFSIHFLACYYLLQPYNEATETKSSTYGIVMAVTYLICFAFIYLRMDVWLFGTLMIAFSLVYGIVAYLLIGRYAYRTFRLRN</sequence>
<protein>
    <recommendedName>
        <fullName evidence="4">ABC transporter permease</fullName>
    </recommendedName>
</protein>
<feature type="transmembrane region" description="Helical" evidence="1">
    <location>
        <begin position="312"/>
        <end position="331"/>
    </location>
</feature>
<reference evidence="2" key="1">
    <citation type="submission" date="2023-06" db="EMBL/GenBank/DDBJ databases">
        <title>Identification and characterization of horizontal gene transfer across gut microbiota members of farm animals based on homology search.</title>
        <authorList>
            <person name="Schwarzerova J."/>
            <person name="Nykrynova M."/>
            <person name="Jureckova K."/>
            <person name="Cejkova D."/>
            <person name="Rychlik I."/>
        </authorList>
    </citation>
    <scope>NUCLEOTIDE SEQUENCE</scope>
    <source>
        <strain evidence="2">ET39</strain>
    </source>
</reference>
<feature type="transmembrane region" description="Helical" evidence="1">
    <location>
        <begin position="337"/>
        <end position="355"/>
    </location>
</feature>
<keyword evidence="1" id="KW-1133">Transmembrane helix</keyword>
<reference evidence="2" key="2">
    <citation type="submission" date="2023-06" db="EMBL/GenBank/DDBJ databases">
        <authorList>
            <person name="Zeman M."/>
            <person name="Kubasova T."/>
            <person name="Jahodarova E."/>
            <person name="Nykrynova M."/>
            <person name="Rychlik I."/>
        </authorList>
    </citation>
    <scope>NUCLEOTIDE SEQUENCE</scope>
    <source>
        <strain evidence="2">ET39</strain>
    </source>
</reference>
<feature type="transmembrane region" description="Helical" evidence="1">
    <location>
        <begin position="217"/>
        <end position="241"/>
    </location>
</feature>
<evidence type="ECO:0000313" key="2">
    <source>
        <dbReference type="EMBL" id="MDM8156324.1"/>
    </source>
</evidence>